<sequence length="160" mass="17816">MFLRYAYVVFIGLLLAAFVGVGIAAFYPEPSYPLERPTSAKLNPERTLTATESAELDKQTQESFEKQLEFDKQRKSYARNVSLLTLLASLLVLTASMTILGRIYVISDGLLLGGILTLLYSIVRGFGAEDNMYRFIVISIGLVMSLLLGYLKMVRTESSK</sequence>
<gene>
    <name evidence="2" type="ORF">A3J50_03785</name>
</gene>
<comment type="caution">
    <text evidence="2">The sequence shown here is derived from an EMBL/GenBank/DDBJ whole genome shotgun (WGS) entry which is preliminary data.</text>
</comment>
<evidence type="ECO:0000256" key="1">
    <source>
        <dbReference type="SAM" id="Phobius"/>
    </source>
</evidence>
<feature type="transmembrane region" description="Helical" evidence="1">
    <location>
        <begin position="7"/>
        <end position="27"/>
    </location>
</feature>
<dbReference type="Proteomes" id="UP000177821">
    <property type="component" value="Unassembled WGS sequence"/>
</dbReference>
<name>A0A1G1WML6_9BACT</name>
<feature type="transmembrane region" description="Helical" evidence="1">
    <location>
        <begin position="132"/>
        <end position="151"/>
    </location>
</feature>
<dbReference type="AlphaFoldDB" id="A0A1G1WML6"/>
<feature type="transmembrane region" description="Helical" evidence="1">
    <location>
        <begin position="109"/>
        <end position="126"/>
    </location>
</feature>
<keyword evidence="1" id="KW-0472">Membrane</keyword>
<proteinExistence type="predicted"/>
<evidence type="ECO:0000313" key="3">
    <source>
        <dbReference type="Proteomes" id="UP000177821"/>
    </source>
</evidence>
<reference evidence="2 3" key="1">
    <citation type="journal article" date="2016" name="Nat. Commun.">
        <title>Thousands of microbial genomes shed light on interconnected biogeochemical processes in an aquifer system.</title>
        <authorList>
            <person name="Anantharaman K."/>
            <person name="Brown C.T."/>
            <person name="Hug L.A."/>
            <person name="Sharon I."/>
            <person name="Castelle C.J."/>
            <person name="Probst A.J."/>
            <person name="Thomas B.C."/>
            <person name="Singh A."/>
            <person name="Wilkins M.J."/>
            <person name="Karaoz U."/>
            <person name="Brodie E.L."/>
            <person name="Williams K.H."/>
            <person name="Hubbard S.S."/>
            <person name="Banfield J.F."/>
        </authorList>
    </citation>
    <scope>NUCLEOTIDE SEQUENCE [LARGE SCALE GENOMIC DNA]</scope>
</reference>
<keyword evidence="1" id="KW-0812">Transmembrane</keyword>
<dbReference type="EMBL" id="MHCX01000037">
    <property type="protein sequence ID" value="OGY28982.1"/>
    <property type="molecule type" value="Genomic_DNA"/>
</dbReference>
<evidence type="ECO:0000313" key="2">
    <source>
        <dbReference type="EMBL" id="OGY28982.1"/>
    </source>
</evidence>
<protein>
    <submittedName>
        <fullName evidence="2">Uncharacterized protein</fullName>
    </submittedName>
</protein>
<keyword evidence="1" id="KW-1133">Transmembrane helix</keyword>
<organism evidence="2 3">
    <name type="scientific">Candidatus Woykebacteria bacterium RIFCSPHIGHO2_02_FULL_43_16b</name>
    <dbReference type="NCBI Taxonomy" id="1802601"/>
    <lineage>
        <taxon>Bacteria</taxon>
        <taxon>Candidatus Woykeibacteriota</taxon>
    </lineage>
</organism>
<accession>A0A1G1WML6</accession>
<feature type="transmembrane region" description="Helical" evidence="1">
    <location>
        <begin position="81"/>
        <end position="100"/>
    </location>
</feature>